<dbReference type="EMBL" id="CP015839">
    <property type="protein sequence ID" value="ANG64599.1"/>
    <property type="molecule type" value="Genomic_DNA"/>
</dbReference>
<dbReference type="OrthoDB" id="6174658at2"/>
<organism evidence="3 4">
    <name type="scientific">Marinobacterium aestuarii</name>
    <dbReference type="NCBI Taxonomy" id="1821621"/>
    <lineage>
        <taxon>Bacteria</taxon>
        <taxon>Pseudomonadati</taxon>
        <taxon>Pseudomonadota</taxon>
        <taxon>Gammaproteobacteria</taxon>
        <taxon>Oceanospirillales</taxon>
        <taxon>Oceanospirillaceae</taxon>
        <taxon>Marinobacterium</taxon>
    </lineage>
</organism>
<keyword evidence="1" id="KW-0812">Transmembrane</keyword>
<protein>
    <recommendedName>
        <fullName evidence="2">Type 4 fimbrial biogenesis protein PilX N-terminal domain-containing protein</fullName>
    </recommendedName>
</protein>
<sequence>MKINCSLQVPRERGSALIVGMIIMIVMAIAGLSMMNTTLLGERKSSNARAQLQAFLAAEAGTSKAQDYLILNWAGYSCAVNAALPGMSGVAYGSARYTVTAVTCGTDEVTLRSSGIQQETGASRDIEFVLQSESLRGGGLGGAINFVGDVVTFDTPSSNAFEVDGVGGPAITASTDAYRDGILAAIPSDRIDNYIGGVETADFPETWSTATGLQALVSAIETSPDARVYNTDGDVDVDDLGSSSNMKITVVKGDLSLKGNDTGAGVMVVYGDLSYQGTPTWDGLIIVLGGTFAVGGGGNGGLGGSMFIADVDTSLPAWTFTGSDLKFDTNGGGTSDYTYDCDKLSDARDLLNVVGKTLWDMDAGDCSSPGSGTGTGGVVLTQWRELIAR</sequence>
<gene>
    <name evidence="3" type="ORF">A8C75_20395</name>
</gene>
<evidence type="ECO:0000256" key="1">
    <source>
        <dbReference type="SAM" id="Phobius"/>
    </source>
</evidence>
<dbReference type="Proteomes" id="UP000078070">
    <property type="component" value="Chromosome"/>
</dbReference>
<keyword evidence="1" id="KW-0472">Membrane</keyword>
<dbReference type="Pfam" id="PF14341">
    <property type="entry name" value="PilX_N"/>
    <property type="match status" value="1"/>
</dbReference>
<dbReference type="AlphaFoldDB" id="A0A1A9F4B0"/>
<dbReference type="RefSeq" id="WP_067386198.1">
    <property type="nucleotide sequence ID" value="NZ_CP015839.1"/>
</dbReference>
<accession>A0A1A9F4B0</accession>
<evidence type="ECO:0000313" key="3">
    <source>
        <dbReference type="EMBL" id="ANG64599.1"/>
    </source>
</evidence>
<dbReference type="KEGG" id="mars:A8C75_20395"/>
<proteinExistence type="predicted"/>
<dbReference type="InterPro" id="IPR025746">
    <property type="entry name" value="PilX_N_dom"/>
</dbReference>
<evidence type="ECO:0000313" key="4">
    <source>
        <dbReference type="Proteomes" id="UP000078070"/>
    </source>
</evidence>
<dbReference type="STRING" id="1821621.A8C75_20395"/>
<evidence type="ECO:0000259" key="2">
    <source>
        <dbReference type="Pfam" id="PF14341"/>
    </source>
</evidence>
<feature type="transmembrane region" description="Helical" evidence="1">
    <location>
        <begin position="16"/>
        <end position="35"/>
    </location>
</feature>
<reference evidence="3 4" key="2">
    <citation type="journal article" date="2018" name="Int. J. Syst. Evol. Microbiol.">
        <title>Marinobacterium aestuarii sp. nov., a benzene-degrading marine bacterium isolated from estuary sediment.</title>
        <authorList>
            <person name="Bae S.S."/>
            <person name="Jung J."/>
            <person name="Chung D."/>
            <person name="Baek K."/>
        </authorList>
    </citation>
    <scope>NUCLEOTIDE SEQUENCE [LARGE SCALE GENOMIC DNA]</scope>
    <source>
        <strain evidence="3 4">ST58-10</strain>
    </source>
</reference>
<reference evidence="4" key="1">
    <citation type="submission" date="2016-05" db="EMBL/GenBank/DDBJ databases">
        <authorList>
            <person name="Baek K."/>
            <person name="Yang S.-J."/>
        </authorList>
    </citation>
    <scope>NUCLEOTIDE SEQUENCE [LARGE SCALE GENOMIC DNA]</scope>
    <source>
        <strain evidence="4">ST58-10</strain>
    </source>
</reference>
<feature type="domain" description="Type 4 fimbrial biogenesis protein PilX N-terminal" evidence="2">
    <location>
        <begin position="13"/>
        <end position="61"/>
    </location>
</feature>
<keyword evidence="1" id="KW-1133">Transmembrane helix</keyword>
<keyword evidence="4" id="KW-1185">Reference proteome</keyword>
<name>A0A1A9F4B0_9GAMM</name>